<evidence type="ECO:0000259" key="7">
    <source>
        <dbReference type="Pfam" id="PF02837"/>
    </source>
</evidence>
<feature type="domain" description="Glycosyl hydrolases family 2 sugar binding" evidence="7">
    <location>
        <begin position="80"/>
        <end position="174"/>
    </location>
</feature>
<dbReference type="Pfam" id="PF02837">
    <property type="entry name" value="Glyco_hydro_2_N"/>
    <property type="match status" value="1"/>
</dbReference>
<dbReference type="InterPro" id="IPR006103">
    <property type="entry name" value="Glyco_hydro_2_cat"/>
</dbReference>
<dbReference type="InterPro" id="IPR017853">
    <property type="entry name" value="GH"/>
</dbReference>
<dbReference type="GO" id="GO:0004553">
    <property type="term" value="F:hydrolase activity, hydrolyzing O-glycosyl compounds"/>
    <property type="evidence" value="ECO:0007669"/>
    <property type="project" value="InterPro"/>
</dbReference>
<dbReference type="EMBL" id="LQRT01000013">
    <property type="protein sequence ID" value="KZS40456.1"/>
    <property type="molecule type" value="Genomic_DNA"/>
</dbReference>
<dbReference type="PANTHER" id="PTHR42732:SF1">
    <property type="entry name" value="BETA-MANNOSIDASE"/>
    <property type="match status" value="1"/>
</dbReference>
<dbReference type="InterPro" id="IPR008979">
    <property type="entry name" value="Galactose-bd-like_sf"/>
</dbReference>
<dbReference type="SUPFAM" id="SSF49373">
    <property type="entry name" value="Invasin/intimin cell-adhesion fragments"/>
    <property type="match status" value="1"/>
</dbReference>
<dbReference type="SUPFAM" id="SSF49303">
    <property type="entry name" value="beta-Galactosidase/glucuronidase domain"/>
    <property type="match status" value="1"/>
</dbReference>
<dbReference type="InterPro" id="IPR032311">
    <property type="entry name" value="DUF4982"/>
</dbReference>
<dbReference type="SUPFAM" id="SSF49785">
    <property type="entry name" value="Galactose-binding domain-like"/>
    <property type="match status" value="1"/>
</dbReference>
<dbReference type="Pfam" id="PF16355">
    <property type="entry name" value="DUF4982"/>
    <property type="match status" value="1"/>
</dbReference>
<feature type="domain" description="DUF4982" evidence="8">
    <location>
        <begin position="663"/>
        <end position="717"/>
    </location>
</feature>
<feature type="chain" id="PRO_5007834127" evidence="4">
    <location>
        <begin position="21"/>
        <end position="839"/>
    </location>
</feature>
<feature type="signal peptide" evidence="4">
    <location>
        <begin position="1"/>
        <end position="20"/>
    </location>
</feature>
<dbReference type="Pfam" id="PF02836">
    <property type="entry name" value="Glyco_hydro_2_C"/>
    <property type="match status" value="1"/>
</dbReference>
<dbReference type="InterPro" id="IPR040605">
    <property type="entry name" value="Glyco_hydro2_dom5"/>
</dbReference>
<dbReference type="Pfam" id="PF18565">
    <property type="entry name" value="Glyco_hydro2_C5"/>
    <property type="match status" value="1"/>
</dbReference>
<reference evidence="10 11" key="1">
    <citation type="submission" date="2016-01" db="EMBL/GenBank/DDBJ databases">
        <title>The draft genome sequence of Aquimarina sp. RZW4-3-2.</title>
        <authorList>
            <person name="Wang Y."/>
        </authorList>
    </citation>
    <scope>NUCLEOTIDE SEQUENCE [LARGE SCALE GENOMIC DNA]</scope>
    <source>
        <strain evidence="10 11">RZW4-3-2</strain>
    </source>
</reference>
<dbReference type="InterPro" id="IPR051913">
    <property type="entry name" value="GH2_Domain-Containing"/>
</dbReference>
<evidence type="ECO:0000259" key="9">
    <source>
        <dbReference type="Pfam" id="PF18565"/>
    </source>
</evidence>
<dbReference type="Gene3D" id="2.60.120.260">
    <property type="entry name" value="Galactose-binding domain-like"/>
    <property type="match status" value="1"/>
</dbReference>
<accession>A0A162FAU7</accession>
<evidence type="ECO:0000259" key="8">
    <source>
        <dbReference type="Pfam" id="PF16355"/>
    </source>
</evidence>
<name>A0A162FAU7_9FLAO</name>
<keyword evidence="4" id="KW-0732">Signal</keyword>
<evidence type="ECO:0000259" key="6">
    <source>
        <dbReference type="Pfam" id="PF02836"/>
    </source>
</evidence>
<dbReference type="STRING" id="1642818.AWE51_05760"/>
<proteinExistence type="inferred from homology"/>
<dbReference type="InterPro" id="IPR006104">
    <property type="entry name" value="Glyco_hydro_2_N"/>
</dbReference>
<organism evidence="10 11">
    <name type="scientific">Aquimarina aggregata</name>
    <dbReference type="NCBI Taxonomy" id="1642818"/>
    <lineage>
        <taxon>Bacteria</taxon>
        <taxon>Pseudomonadati</taxon>
        <taxon>Bacteroidota</taxon>
        <taxon>Flavobacteriia</taxon>
        <taxon>Flavobacteriales</taxon>
        <taxon>Flavobacteriaceae</taxon>
        <taxon>Aquimarina</taxon>
    </lineage>
</organism>
<dbReference type="RefSeq" id="WP_066314008.1">
    <property type="nucleotide sequence ID" value="NZ_LQRT01000013.1"/>
</dbReference>
<gene>
    <name evidence="10" type="ORF">AWE51_05760</name>
</gene>
<comment type="caution">
    <text evidence="10">The sequence shown here is derived from an EMBL/GenBank/DDBJ whole genome shotgun (WGS) entry which is preliminary data.</text>
</comment>
<dbReference type="GO" id="GO:0005975">
    <property type="term" value="P:carbohydrate metabolic process"/>
    <property type="evidence" value="ECO:0007669"/>
    <property type="project" value="InterPro"/>
</dbReference>
<dbReference type="Gene3D" id="2.60.40.10">
    <property type="entry name" value="Immunoglobulins"/>
    <property type="match status" value="3"/>
</dbReference>
<evidence type="ECO:0000256" key="3">
    <source>
        <dbReference type="ARBA" id="ARBA00023295"/>
    </source>
</evidence>
<feature type="domain" description="Glycoside hydrolase family 2 catalytic" evidence="6">
    <location>
        <begin position="295"/>
        <end position="429"/>
    </location>
</feature>
<dbReference type="PANTHER" id="PTHR42732">
    <property type="entry name" value="BETA-GALACTOSIDASE"/>
    <property type="match status" value="1"/>
</dbReference>
<dbReference type="SUPFAM" id="SSF51445">
    <property type="entry name" value="(Trans)glycosidases"/>
    <property type="match status" value="1"/>
</dbReference>
<keyword evidence="2" id="KW-0378">Hydrolase</keyword>
<dbReference type="InterPro" id="IPR008964">
    <property type="entry name" value="Invasin/intimin_cell_adhesion"/>
</dbReference>
<feature type="domain" description="Glycoside hydrolase family 2 immunoglobulin-like beta-sandwich" evidence="5">
    <location>
        <begin position="187"/>
        <end position="288"/>
    </location>
</feature>
<evidence type="ECO:0000313" key="10">
    <source>
        <dbReference type="EMBL" id="KZS40456.1"/>
    </source>
</evidence>
<sequence>MLLRPVLALLLVFLFLESNAQNYSKIGNHDFNYNWEFRLLEKSEKKEKPDWKKIRLPHDWSVSFSFDASKEGATGYLPGGIGLYQKNFLLNKDNSKTTYLLFDGVYNNTEVHINNQLLGSHPYGYSPFFFDITKTLRNNDSLNTIKVKVDHSRYVDSRWYTGSGIYRNVKLIHKNNLHVPIWGIFITTPSISKDITTTHLKTLVKNNNQSEQNFDLQIQIYDDNTKLVSDYSKKYNVKAHQQINLESTLSISKPYLWDIASPRMYKATITLVQEGIVLDKNQVSFGIRKIKFDANKGFFLNDINTPIKGVCLHHDGGIVGAAVPKDIWRRRLQKLKDAGCNAIRIAHNPGSQEFLDLCDEMGFLVQDEFFDEWDNPKDKRLNTNEKSIDSITRGYTQHFQKWAEKDLKNTMLAHRNHPSIFQWSIGNEIEWTYPRNANATGFFNNINWDGNYFWEEPPHTVEQITEKLKTLPKGAYDIGETAKKLATWTRELDTTRYITANCILPSASHLSGYADALDVVGYSYRRILYDYGHKNYPNKPIMGTENLVQWHEWKAIEERPFISGTFLWTGIDYMGESNNQWPRKATPSGMLDLAGFEKPSYHMIKTLWNKDPHIYATTQILDKSIYKIGKDGEPKEKTKDAWKTALWVWHDVNNHWNYTEKDKIIVEVYSNCDEIELCLNGESLGSKKLINFEDRIYKWIVPYTRGELKVVGSKNGEIQQIETINTSDAADSIKLTTDKTVLKADGYTTAHIVAQLIDKKGNPVTTSNEKISFIVDGKTKILGVDNGSASNIQDYQSNEIITHKGRCLLLVQSTTQKSNVTIKAVSKKLSSNDIHITID</sequence>
<protein>
    <submittedName>
        <fullName evidence="10">Threonine synthase</fullName>
    </submittedName>
</protein>
<keyword evidence="3" id="KW-0326">Glycosidase</keyword>
<dbReference type="Gene3D" id="3.20.20.80">
    <property type="entry name" value="Glycosidases"/>
    <property type="match status" value="1"/>
</dbReference>
<dbReference type="InterPro" id="IPR013783">
    <property type="entry name" value="Ig-like_fold"/>
</dbReference>
<feature type="domain" description="Glycoside hydrolase family 2" evidence="9">
    <location>
        <begin position="733"/>
        <end position="834"/>
    </location>
</feature>
<dbReference type="OrthoDB" id="9801077at2"/>
<dbReference type="Proteomes" id="UP000076715">
    <property type="component" value="Unassembled WGS sequence"/>
</dbReference>
<dbReference type="Pfam" id="PF00703">
    <property type="entry name" value="Glyco_hydro_2"/>
    <property type="match status" value="1"/>
</dbReference>
<evidence type="ECO:0000259" key="5">
    <source>
        <dbReference type="Pfam" id="PF00703"/>
    </source>
</evidence>
<dbReference type="InterPro" id="IPR036156">
    <property type="entry name" value="Beta-gal/glucu_dom_sf"/>
</dbReference>
<comment type="similarity">
    <text evidence="1">Belongs to the glycosyl hydrolase 2 family.</text>
</comment>
<keyword evidence="11" id="KW-1185">Reference proteome</keyword>
<dbReference type="AlphaFoldDB" id="A0A162FAU7"/>
<evidence type="ECO:0000256" key="1">
    <source>
        <dbReference type="ARBA" id="ARBA00007401"/>
    </source>
</evidence>
<evidence type="ECO:0000256" key="2">
    <source>
        <dbReference type="ARBA" id="ARBA00022801"/>
    </source>
</evidence>
<evidence type="ECO:0000256" key="4">
    <source>
        <dbReference type="SAM" id="SignalP"/>
    </source>
</evidence>
<evidence type="ECO:0000313" key="11">
    <source>
        <dbReference type="Proteomes" id="UP000076715"/>
    </source>
</evidence>
<dbReference type="InterPro" id="IPR006102">
    <property type="entry name" value="Ig-like_GH2"/>
</dbReference>